<dbReference type="AlphaFoldDB" id="A0A0F9R4Y9"/>
<evidence type="ECO:0000313" key="1">
    <source>
        <dbReference type="EMBL" id="KKN51660.1"/>
    </source>
</evidence>
<protein>
    <submittedName>
        <fullName evidence="1">Uncharacterized protein</fullName>
    </submittedName>
</protein>
<organism evidence="1">
    <name type="scientific">marine sediment metagenome</name>
    <dbReference type="NCBI Taxonomy" id="412755"/>
    <lineage>
        <taxon>unclassified sequences</taxon>
        <taxon>metagenomes</taxon>
        <taxon>ecological metagenomes</taxon>
    </lineage>
</organism>
<reference evidence="1" key="1">
    <citation type="journal article" date="2015" name="Nature">
        <title>Complex archaea that bridge the gap between prokaryotes and eukaryotes.</title>
        <authorList>
            <person name="Spang A."/>
            <person name="Saw J.H."/>
            <person name="Jorgensen S.L."/>
            <person name="Zaremba-Niedzwiedzka K."/>
            <person name="Martijn J."/>
            <person name="Lind A.E."/>
            <person name="van Eijk R."/>
            <person name="Schleper C."/>
            <person name="Guy L."/>
            <person name="Ettema T.J."/>
        </authorList>
    </citation>
    <scope>NUCLEOTIDE SEQUENCE</scope>
</reference>
<dbReference type="EMBL" id="LAZR01001054">
    <property type="protein sequence ID" value="KKN51660.1"/>
    <property type="molecule type" value="Genomic_DNA"/>
</dbReference>
<sequence>MQKTETNQLPFADMFHLLKNEVLNDRPPLSKLLTMAQWLHTFKIDNVNDGLTALNYVYNSDKKEWTNLIGPYCSKCQEYQAIIRVELVDNRQQLIQACKCGIRSDFAIASKRKDMRVSKKGGVHHKAICLRLLCKNVQSIFPIVVATVYTNTREQALDQLKAIAEEYRYKVAWPEK</sequence>
<gene>
    <name evidence="1" type="ORF">LCGC14_0620680</name>
</gene>
<accession>A0A0F9R4Y9</accession>
<proteinExistence type="predicted"/>
<name>A0A0F9R4Y9_9ZZZZ</name>
<comment type="caution">
    <text evidence="1">The sequence shown here is derived from an EMBL/GenBank/DDBJ whole genome shotgun (WGS) entry which is preliminary data.</text>
</comment>